<sequence length="81" mass="8501">MDFLGPSHTPLGTSAKESHDDPRDDHAALRRGDLTGTVVLDRHTRPEFASGRSGDRSALAAQALQSAPEPGCAPRPTAPTT</sequence>
<comment type="caution">
    <text evidence="2">The sequence shown here is derived from an EMBL/GenBank/DDBJ whole genome shotgun (WGS) entry which is preliminary data.</text>
</comment>
<feature type="compositionally biased region" description="Low complexity" evidence="1">
    <location>
        <begin position="57"/>
        <end position="67"/>
    </location>
</feature>
<accession>A0A8J3WG12</accession>
<organism evidence="2 3">
    <name type="scientific">Planobispora rosea</name>
    <dbReference type="NCBI Taxonomy" id="35762"/>
    <lineage>
        <taxon>Bacteria</taxon>
        <taxon>Bacillati</taxon>
        <taxon>Actinomycetota</taxon>
        <taxon>Actinomycetes</taxon>
        <taxon>Streptosporangiales</taxon>
        <taxon>Streptosporangiaceae</taxon>
        <taxon>Planobispora</taxon>
    </lineage>
</organism>
<dbReference type="EMBL" id="BOOI01000069">
    <property type="protein sequence ID" value="GIH87933.1"/>
    <property type="molecule type" value="Genomic_DNA"/>
</dbReference>
<feature type="compositionally biased region" description="Basic and acidic residues" evidence="1">
    <location>
        <begin position="16"/>
        <end position="33"/>
    </location>
</feature>
<gene>
    <name evidence="2" type="ORF">Pro02_63410</name>
</gene>
<evidence type="ECO:0000313" key="3">
    <source>
        <dbReference type="Proteomes" id="UP000655044"/>
    </source>
</evidence>
<evidence type="ECO:0000313" key="2">
    <source>
        <dbReference type="EMBL" id="GIH87933.1"/>
    </source>
</evidence>
<feature type="compositionally biased region" description="Pro residues" evidence="1">
    <location>
        <begin position="71"/>
        <end position="81"/>
    </location>
</feature>
<proteinExistence type="predicted"/>
<evidence type="ECO:0000256" key="1">
    <source>
        <dbReference type="SAM" id="MobiDB-lite"/>
    </source>
</evidence>
<feature type="region of interest" description="Disordered" evidence="1">
    <location>
        <begin position="1"/>
        <end position="81"/>
    </location>
</feature>
<reference evidence="2" key="1">
    <citation type="submission" date="2021-01" db="EMBL/GenBank/DDBJ databases">
        <title>Whole genome shotgun sequence of Planobispora rosea NBRC 15558.</title>
        <authorList>
            <person name="Komaki H."/>
            <person name="Tamura T."/>
        </authorList>
    </citation>
    <scope>NUCLEOTIDE SEQUENCE</scope>
    <source>
        <strain evidence="2">NBRC 15558</strain>
    </source>
</reference>
<protein>
    <submittedName>
        <fullName evidence="2">Uncharacterized protein</fullName>
    </submittedName>
</protein>
<dbReference type="Proteomes" id="UP000655044">
    <property type="component" value="Unassembled WGS sequence"/>
</dbReference>
<keyword evidence="3" id="KW-1185">Reference proteome</keyword>
<dbReference type="AlphaFoldDB" id="A0A8J3WG12"/>
<name>A0A8J3WG12_PLARO</name>